<dbReference type="InterPro" id="IPR045864">
    <property type="entry name" value="aa-tRNA-synth_II/BPL/LPL"/>
</dbReference>
<evidence type="ECO:0000313" key="6">
    <source>
        <dbReference type="Proteomes" id="UP000018890"/>
    </source>
</evidence>
<comment type="similarity">
    <text evidence="3">Belongs to the octanoyltransferase LipL family.</text>
</comment>
<proteinExistence type="inferred from homology"/>
<dbReference type="Gene3D" id="3.30.930.10">
    <property type="entry name" value="Bira Bifunctional Protein, Domain 2"/>
    <property type="match status" value="1"/>
</dbReference>
<dbReference type="EMBL" id="BAUT01000033">
    <property type="protein sequence ID" value="GAE26842.1"/>
    <property type="molecule type" value="Genomic_DNA"/>
</dbReference>
<gene>
    <name evidence="3" type="primary">lipL</name>
    <name evidence="5" type="ORF">JCM9140_2946</name>
</gene>
<name>W4Q4C4_9BACI</name>
<keyword evidence="2 3" id="KW-0012">Acyltransferase</keyword>
<dbReference type="PANTHER" id="PTHR43679:SF2">
    <property type="entry name" value="OCTANOYL-[GCVH]:PROTEIN N-OCTANOYLTRANSFERASE"/>
    <property type="match status" value="1"/>
</dbReference>
<evidence type="ECO:0000256" key="3">
    <source>
        <dbReference type="HAMAP-Rule" id="MF_02119"/>
    </source>
</evidence>
<dbReference type="InterPro" id="IPR050664">
    <property type="entry name" value="Octanoyltrans_LipM/LipL"/>
</dbReference>
<dbReference type="OrthoDB" id="2080934at2"/>
<comment type="miscellaneous">
    <text evidence="3">The reaction proceeds via a thioester-linked acyl-enzyme intermediate.</text>
</comment>
<accession>W4Q4C4</accession>
<dbReference type="AlphaFoldDB" id="W4Q4C4"/>
<evidence type="ECO:0000259" key="4">
    <source>
        <dbReference type="PROSITE" id="PS51733"/>
    </source>
</evidence>
<dbReference type="InterPro" id="IPR004143">
    <property type="entry name" value="BPL_LPL_catalytic"/>
</dbReference>
<dbReference type="PROSITE" id="PS51733">
    <property type="entry name" value="BPL_LPL_CATALYTIC"/>
    <property type="match status" value="1"/>
</dbReference>
<dbReference type="InterPro" id="IPR024897">
    <property type="entry name" value="LipL"/>
</dbReference>
<organism evidence="5 6">
    <name type="scientific">Halalkalibacter wakoensis JCM 9140</name>
    <dbReference type="NCBI Taxonomy" id="1236970"/>
    <lineage>
        <taxon>Bacteria</taxon>
        <taxon>Bacillati</taxon>
        <taxon>Bacillota</taxon>
        <taxon>Bacilli</taxon>
        <taxon>Bacillales</taxon>
        <taxon>Bacillaceae</taxon>
        <taxon>Halalkalibacter</taxon>
    </lineage>
</organism>
<protein>
    <recommendedName>
        <fullName evidence="3">Octanoyl-[GcvH]:protein N-octanoyltransferase</fullName>
        <ecNumber evidence="3">2.3.1.204</ecNumber>
    </recommendedName>
    <alternativeName>
        <fullName evidence="3">Octanoyl-[GcvH]:E2 amidotransferase</fullName>
    </alternativeName>
</protein>
<feature type="site" description="Lowers pKa of active site Cys" evidence="3">
    <location>
        <position position="159"/>
    </location>
</feature>
<comment type="function">
    <text evidence="3">Catalyzes the amidotransfer (transamidation) of the octanoyl moiety from octanoyl-GcvH to the lipoyl domain of the E2 subunit of lipoate-dependent enzymes.</text>
</comment>
<dbReference type="Proteomes" id="UP000018890">
    <property type="component" value="Unassembled WGS sequence"/>
</dbReference>
<keyword evidence="6" id="KW-1185">Reference proteome</keyword>
<dbReference type="GO" id="GO:0033819">
    <property type="term" value="F:lipoyl(octanoyl) transferase activity"/>
    <property type="evidence" value="ECO:0007669"/>
    <property type="project" value="InterPro"/>
</dbReference>
<evidence type="ECO:0000313" key="5">
    <source>
        <dbReference type="EMBL" id="GAE26842.1"/>
    </source>
</evidence>
<dbReference type="CDD" id="cd16443">
    <property type="entry name" value="LplA"/>
    <property type="match status" value="1"/>
</dbReference>
<feature type="domain" description="BPL/LPL catalytic" evidence="4">
    <location>
        <begin position="43"/>
        <end position="227"/>
    </location>
</feature>
<comment type="pathway">
    <text evidence="3">Protein modification; protein lipoylation via endogenous pathway; protein N(6)-(lipoyl)lysine from octanoyl-[acyl-carrier-protein].</text>
</comment>
<dbReference type="HAMAP" id="MF_02119">
    <property type="entry name" value="LipL"/>
    <property type="match status" value="1"/>
</dbReference>
<feature type="active site" description="Acyl-thioester intermediate" evidence="3">
    <location>
        <position position="147"/>
    </location>
</feature>
<comment type="caution">
    <text evidence="5">The sequence shown here is derived from an EMBL/GenBank/DDBJ whole genome shotgun (WGS) entry which is preliminary data.</text>
</comment>
<dbReference type="Pfam" id="PF21948">
    <property type="entry name" value="LplA-B_cat"/>
    <property type="match status" value="1"/>
</dbReference>
<dbReference type="PANTHER" id="PTHR43679">
    <property type="entry name" value="OCTANOYLTRANSFERASE LIPM-RELATED"/>
    <property type="match status" value="1"/>
</dbReference>
<dbReference type="STRING" id="1236970.JCM9140_2946"/>
<dbReference type="EC" id="2.3.1.204" evidence="3"/>
<sequence length="282" mass="31661">MMNSLFDISKNWRLLDHTTFGPDFDALQSFAYDDTLCTFIGQQNQLPTLRAWVHHHTIVLGIQDSRLPCIDEGCDYLESAGYRAIVRNSGGLAVVLDDGVLNLSLILKEEKGFSIDSGYELMYSLIQKTFTEYQVEIDAYEIVGSYCPGSFDLSINGKKFAGISQRRIRGGVAVQIYLCVSGSGSERAKVIQHFYEKAVNGKETKFTYPVVRPETMASLSELLNEELTIASVMTKLLQTMLKEGVTLTPEPFSAEEQSLFNDNYERVLARNEKALAKIEKKH</sequence>
<comment type="catalytic activity">
    <reaction evidence="3">
        <text>N(6)-octanoyl-L-lysyl-[glycine-cleavage complex H protein] + L-lysyl-[lipoyl-carrier protein] = N(6)-octanoyl-L-lysyl-[lipoyl-carrier protein] + L-lysyl-[glycine-cleavage complex H protein]</text>
        <dbReference type="Rhea" id="RHEA:20213"/>
        <dbReference type="Rhea" id="RHEA-COMP:10500"/>
        <dbReference type="Rhea" id="RHEA-COMP:10501"/>
        <dbReference type="Rhea" id="RHEA-COMP:10503"/>
        <dbReference type="Rhea" id="RHEA-COMP:10504"/>
        <dbReference type="ChEBI" id="CHEBI:29969"/>
        <dbReference type="ChEBI" id="CHEBI:78809"/>
        <dbReference type="EC" id="2.3.1.204"/>
    </reaction>
</comment>
<reference evidence="5" key="1">
    <citation type="journal article" date="2014" name="Genome Announc.">
        <title>Draft Genome Sequences of Three Alkaliphilic Bacillus Strains, Bacillus wakoensis JCM 9140T, Bacillus akibai JCM 9157T, and Bacillus hemicellulosilyticus JCM 9152T.</title>
        <authorList>
            <person name="Yuki M."/>
            <person name="Oshima K."/>
            <person name="Suda W."/>
            <person name="Oshida Y."/>
            <person name="Kitamura K."/>
            <person name="Iida T."/>
            <person name="Hattori M."/>
            <person name="Ohkuma M."/>
        </authorList>
    </citation>
    <scope>NUCLEOTIDE SEQUENCE [LARGE SCALE GENOMIC DNA]</scope>
    <source>
        <strain evidence="5">JCM 9140</strain>
    </source>
</reference>
<dbReference type="GO" id="GO:0009107">
    <property type="term" value="P:lipoate biosynthetic process"/>
    <property type="evidence" value="ECO:0007669"/>
    <property type="project" value="UniProtKB-UniRule"/>
</dbReference>
<evidence type="ECO:0000256" key="1">
    <source>
        <dbReference type="ARBA" id="ARBA00022679"/>
    </source>
</evidence>
<keyword evidence="1 3" id="KW-0808">Transferase</keyword>
<dbReference type="RefSeq" id="WP_034747145.1">
    <property type="nucleotide sequence ID" value="NZ_BAUT01000033.1"/>
</dbReference>
<dbReference type="GO" id="GO:0009249">
    <property type="term" value="P:protein lipoylation"/>
    <property type="evidence" value="ECO:0007669"/>
    <property type="project" value="UniProtKB-UniRule"/>
</dbReference>
<evidence type="ECO:0000256" key="2">
    <source>
        <dbReference type="ARBA" id="ARBA00023315"/>
    </source>
</evidence>
<dbReference type="SUPFAM" id="SSF55681">
    <property type="entry name" value="Class II aaRS and biotin synthetases"/>
    <property type="match status" value="1"/>
</dbReference>